<gene>
    <name evidence="1" type="ORF">SE18_23400</name>
</gene>
<dbReference type="EMBL" id="LGKP01000035">
    <property type="protein sequence ID" value="KPL81556.1"/>
    <property type="molecule type" value="Genomic_DNA"/>
</dbReference>
<dbReference type="OrthoDB" id="164071at2"/>
<keyword evidence="2" id="KW-1185">Reference proteome</keyword>
<comment type="caution">
    <text evidence="1">The sequence shown here is derived from an EMBL/GenBank/DDBJ whole genome shotgun (WGS) entry which is preliminary data.</text>
</comment>
<organism evidence="1 2">
    <name type="scientific">Herpetosiphon geysericola</name>
    <dbReference type="NCBI Taxonomy" id="70996"/>
    <lineage>
        <taxon>Bacteria</taxon>
        <taxon>Bacillati</taxon>
        <taxon>Chloroflexota</taxon>
        <taxon>Chloroflexia</taxon>
        <taxon>Herpetosiphonales</taxon>
        <taxon>Herpetosiphonaceae</taxon>
        <taxon>Herpetosiphon</taxon>
    </lineage>
</organism>
<sequence length="67" mass="7495">MENRSLEERRCPDCGARLELVDDGSYRCVADESVWMAYGPKLLLKPALVTASRLALDLPWESQKVAA</sequence>
<dbReference type="AlphaFoldDB" id="A0A0P6Y834"/>
<dbReference type="RefSeq" id="WP_054536870.1">
    <property type="nucleotide sequence ID" value="NZ_LGKP01000035.1"/>
</dbReference>
<proteinExistence type="predicted"/>
<evidence type="ECO:0000313" key="1">
    <source>
        <dbReference type="EMBL" id="KPL81556.1"/>
    </source>
</evidence>
<accession>A0A0P6Y834</accession>
<reference evidence="1 2" key="1">
    <citation type="submission" date="2015-07" db="EMBL/GenBank/DDBJ databases">
        <title>Whole genome sequence of Herpetosiphon geysericola DSM 7119.</title>
        <authorList>
            <person name="Hemp J."/>
            <person name="Ward L.M."/>
            <person name="Pace L.A."/>
            <person name="Fischer W.W."/>
        </authorList>
    </citation>
    <scope>NUCLEOTIDE SEQUENCE [LARGE SCALE GENOMIC DNA]</scope>
    <source>
        <strain evidence="1 2">DSM 7119</strain>
    </source>
</reference>
<protein>
    <submittedName>
        <fullName evidence="1">Uncharacterized protein</fullName>
    </submittedName>
</protein>
<name>A0A0P6Y834_9CHLR</name>
<evidence type="ECO:0000313" key="2">
    <source>
        <dbReference type="Proteomes" id="UP000050277"/>
    </source>
</evidence>
<dbReference type="Proteomes" id="UP000050277">
    <property type="component" value="Unassembled WGS sequence"/>
</dbReference>